<reference evidence="2" key="2">
    <citation type="submission" date="2025-09" db="UniProtKB">
        <authorList>
            <consortium name="Ensembl"/>
        </authorList>
    </citation>
    <scope>IDENTIFICATION</scope>
</reference>
<dbReference type="GeneTree" id="ENSGT00530000067269"/>
<keyword evidence="3" id="KW-1185">Reference proteome</keyword>
<dbReference type="AlphaFoldDB" id="A0A8C5K303"/>
<evidence type="ECO:0000313" key="2">
    <source>
        <dbReference type="Ensembl" id="ENSJJAP00000002891.1"/>
    </source>
</evidence>
<name>A0A8C5K303_JACJA</name>
<sequence>VRPKTSGLLHLEKISIKSPGVPESHLLDITGIDSPEERGKGTATLVAGMPGKGGGLDDKEIPTLKFTGFIHLEALINKCSPSSEYSHPRSPRNLWLESTENAESPGSDDLEVARSMYPFRERTIFRRSWAELIEAPLNSEGLHILQTTPTEETEVGYLQLQLEKENLATTPHLDQHFQALQSHFPLLPQHPKLQKQNSHSLPRYGDVRSRKQNAPSFTLNPEEKQFFFPSDHNLQTGKNTKERDTMEETWQAILTPSRENLPHNPRFENSAMHGNIEIPEDNAGRPVGNIIIPKYNVNSFPAVNFGISMVNSEVLWGIGDVPMGNFDVFGVPMGNLETFGHTVDSSRCIRTSPLTELSKIGEHQL</sequence>
<dbReference type="Proteomes" id="UP000694385">
    <property type="component" value="Unassembled WGS sequence"/>
</dbReference>
<dbReference type="OMA" id="PRNLWLE"/>
<feature type="region of interest" description="Disordered" evidence="1">
    <location>
        <begin position="193"/>
        <end position="212"/>
    </location>
</feature>
<accession>A0A8C5K303</accession>
<evidence type="ECO:0000256" key="1">
    <source>
        <dbReference type="SAM" id="MobiDB-lite"/>
    </source>
</evidence>
<proteinExistence type="predicted"/>
<dbReference type="Ensembl" id="ENSJJAT00000006063.1">
    <property type="protein sequence ID" value="ENSJJAP00000002891.1"/>
    <property type="gene ID" value="ENSJJAG00000005323.1"/>
</dbReference>
<reference evidence="2" key="1">
    <citation type="submission" date="2025-08" db="UniProtKB">
        <authorList>
            <consortium name="Ensembl"/>
        </authorList>
    </citation>
    <scope>IDENTIFICATION</scope>
</reference>
<organism evidence="2 3">
    <name type="scientific">Jaculus jaculus</name>
    <name type="common">Lesser Egyptian jerboa</name>
    <dbReference type="NCBI Taxonomy" id="51337"/>
    <lineage>
        <taxon>Eukaryota</taxon>
        <taxon>Metazoa</taxon>
        <taxon>Chordata</taxon>
        <taxon>Craniata</taxon>
        <taxon>Vertebrata</taxon>
        <taxon>Euteleostomi</taxon>
        <taxon>Mammalia</taxon>
        <taxon>Eutheria</taxon>
        <taxon>Euarchontoglires</taxon>
        <taxon>Glires</taxon>
        <taxon>Rodentia</taxon>
        <taxon>Myomorpha</taxon>
        <taxon>Dipodoidea</taxon>
        <taxon>Dipodidae</taxon>
        <taxon>Dipodinae</taxon>
        <taxon>Jaculus</taxon>
    </lineage>
</organism>
<evidence type="ECO:0000313" key="3">
    <source>
        <dbReference type="Proteomes" id="UP000694385"/>
    </source>
</evidence>
<protein>
    <submittedName>
        <fullName evidence="2">Testis expressed gene 16</fullName>
    </submittedName>
</protein>